<comment type="caution">
    <text evidence="2">The sequence shown here is derived from an EMBL/GenBank/DDBJ whole genome shotgun (WGS) entry which is preliminary data.</text>
</comment>
<dbReference type="Gene3D" id="1.10.132.100">
    <property type="match status" value="1"/>
</dbReference>
<dbReference type="NCBIfam" id="TIGR02547">
    <property type="entry name" value="casA_cse1"/>
    <property type="match status" value="1"/>
</dbReference>
<reference evidence="2 3" key="1">
    <citation type="submission" date="2018-08" db="EMBL/GenBank/DDBJ databases">
        <title>Diversity &amp; Physiological Properties of Lignin-Decomposing Actinobacteria from Soil.</title>
        <authorList>
            <person name="Roh S.G."/>
            <person name="Kim S.B."/>
        </authorList>
    </citation>
    <scope>NUCLEOTIDE SEQUENCE [LARGE SCALE GENOMIC DNA]</scope>
    <source>
        <strain evidence="2 3">MMS17-GH009</strain>
    </source>
</reference>
<name>A0A372ZR65_9ACTN</name>
<dbReference type="Pfam" id="PF09481">
    <property type="entry name" value="CRISPR_Cse1"/>
    <property type="match status" value="1"/>
</dbReference>
<dbReference type="CDD" id="cd09729">
    <property type="entry name" value="Cse1_I-E"/>
    <property type="match status" value="1"/>
</dbReference>
<protein>
    <submittedName>
        <fullName evidence="2">Type I-E CRISPR-associated protein Cse1/CasA</fullName>
    </submittedName>
</protein>
<keyword evidence="3" id="KW-1185">Reference proteome</keyword>
<dbReference type="RefSeq" id="WP_117486723.1">
    <property type="nucleotide sequence ID" value="NZ_QVIG01000001.1"/>
</dbReference>
<accession>A0A372ZR65</accession>
<gene>
    <name evidence="2" type="primary">casA</name>
    <name evidence="2" type="ORF">DR950_09855</name>
</gene>
<organism evidence="2 3">
    <name type="scientific">Kitasatospora xanthocidica</name>
    <dbReference type="NCBI Taxonomy" id="83382"/>
    <lineage>
        <taxon>Bacteria</taxon>
        <taxon>Bacillati</taxon>
        <taxon>Actinomycetota</taxon>
        <taxon>Actinomycetes</taxon>
        <taxon>Kitasatosporales</taxon>
        <taxon>Streptomycetaceae</taxon>
        <taxon>Kitasatospora</taxon>
    </lineage>
</organism>
<proteinExistence type="predicted"/>
<dbReference type="AlphaFoldDB" id="A0A372ZR65"/>
<sequence length="576" mass="61957">MPGYNLVDEPWLAVRPVGGGPPVELGIAEALARAHELEGLVVEFSTQLPAVLRQVLLPVVAHATGAPVTLRNKGDRLAQKDGFTQDELDRLQAHFDKHRAQFDLFDPVSPFAQVAGLRTAKDETKGSAALVATAASGNNVPLFANRSDADPLDLTPAQAAHWLLHAHCWDTAAIKTGVVGDDQVKAGKTTGNPTGPLGQLGVIVPTGRTLYETLLLNLPVTPPEVLGVPQWMRGPHEPAWKPRKAEGLLDLWTWQARRIRLIPHQDETGRPRVARVVVSAGDRLTPMSEQEPHTAWTFTVPAKKSAAALPERRPRRHTQGKAAWRGLDALLAPTRQSSDGAFETSVLLDEVSALREDGRLPADYPLQVETFGMVYGTQSAIVEDVIHDAIPLPLLALHQDSEAHQLLLDVAEQAEQLAKAVNNLSADLRRAAGADPIPWDKGQRPGDLLLHTLDPLVRRLLAGVRDAGADDEVLERGRLAWEEVAHHRARDAANELLLAAPATTFTGRTVTPAGTSGKSGKSQTYKLGTAGANFRHRLDEILPRYADAVREAAAARAAGTGPALEPDPAPGADLDD</sequence>
<evidence type="ECO:0000313" key="3">
    <source>
        <dbReference type="Proteomes" id="UP000263377"/>
    </source>
</evidence>
<feature type="region of interest" description="Disordered" evidence="1">
    <location>
        <begin position="553"/>
        <end position="576"/>
    </location>
</feature>
<evidence type="ECO:0000313" key="2">
    <source>
        <dbReference type="EMBL" id="RGD58054.1"/>
    </source>
</evidence>
<dbReference type="EMBL" id="QVIG01000001">
    <property type="protein sequence ID" value="RGD58054.1"/>
    <property type="molecule type" value="Genomic_DNA"/>
</dbReference>
<dbReference type="Proteomes" id="UP000263377">
    <property type="component" value="Unassembled WGS sequence"/>
</dbReference>
<dbReference type="InterPro" id="IPR013381">
    <property type="entry name" value="CRISPR-assoc_prot_Cse1"/>
</dbReference>
<evidence type="ECO:0000256" key="1">
    <source>
        <dbReference type="SAM" id="MobiDB-lite"/>
    </source>
</evidence>